<evidence type="ECO:0000313" key="5">
    <source>
        <dbReference type="EMBL" id="SLM36542.1"/>
    </source>
</evidence>
<dbReference type="InterPro" id="IPR013785">
    <property type="entry name" value="Aldolase_TIM"/>
</dbReference>
<dbReference type="InterPro" id="IPR027277">
    <property type="entry name" value="NadC/ModD"/>
</dbReference>
<dbReference type="Gene3D" id="3.20.20.70">
    <property type="entry name" value="Aldolase class I"/>
    <property type="match status" value="1"/>
</dbReference>
<dbReference type="InterPro" id="IPR002638">
    <property type="entry name" value="Quinolinate_PRibosylTrfase_C"/>
</dbReference>
<dbReference type="GO" id="GO:0034213">
    <property type="term" value="P:quinolinate catabolic process"/>
    <property type="evidence" value="ECO:0007669"/>
    <property type="project" value="TreeGrafter"/>
</dbReference>
<sequence>MLKDNHIAASGSITRAVGAARAAAGFAVKVEVECRSEAEAEEAVRAGADVVMLDNFAGEGVRAVARRLKREFGEGFLIEVSGGVTEENVRGFACEEVDVISTSAIHQGVKHVDFSLKIVPSAGGFV</sequence>
<feature type="domain" description="Quinolinate phosphoribosyl transferase C-terminal" evidence="4">
    <location>
        <begin position="1"/>
        <end position="117"/>
    </location>
</feature>
<evidence type="ECO:0000256" key="1">
    <source>
        <dbReference type="ARBA" id="ARBA00004790"/>
    </source>
</evidence>
<dbReference type="SUPFAM" id="SSF51690">
    <property type="entry name" value="Nicotinate/Quinolinate PRTase C-terminal domain-like"/>
    <property type="match status" value="1"/>
</dbReference>
<evidence type="ECO:0000313" key="6">
    <source>
        <dbReference type="Proteomes" id="UP000192927"/>
    </source>
</evidence>
<organism evidence="5 6">
    <name type="scientific">Lasallia pustulata</name>
    <dbReference type="NCBI Taxonomy" id="136370"/>
    <lineage>
        <taxon>Eukaryota</taxon>
        <taxon>Fungi</taxon>
        <taxon>Dikarya</taxon>
        <taxon>Ascomycota</taxon>
        <taxon>Pezizomycotina</taxon>
        <taxon>Lecanoromycetes</taxon>
        <taxon>OSLEUM clade</taxon>
        <taxon>Umbilicariomycetidae</taxon>
        <taxon>Umbilicariales</taxon>
        <taxon>Umbilicariaceae</taxon>
        <taxon>Lasallia</taxon>
    </lineage>
</organism>
<keyword evidence="3" id="KW-0328">Glycosyltransferase</keyword>
<dbReference type="GO" id="GO:0004514">
    <property type="term" value="F:nicotinate-nucleotide diphosphorylase (carboxylating) activity"/>
    <property type="evidence" value="ECO:0007669"/>
    <property type="project" value="InterPro"/>
</dbReference>
<comment type="pathway">
    <text evidence="1">Cofactor biosynthesis; NAD(+) biosynthesis.</text>
</comment>
<dbReference type="Pfam" id="PF01729">
    <property type="entry name" value="QRPTase_C"/>
    <property type="match status" value="1"/>
</dbReference>
<keyword evidence="6" id="KW-1185">Reference proteome</keyword>
<evidence type="ECO:0000259" key="4">
    <source>
        <dbReference type="Pfam" id="PF01729"/>
    </source>
</evidence>
<comment type="similarity">
    <text evidence="2">Belongs to the NadC/ModD family.</text>
</comment>
<name>A0A1W5D0N1_9LECA</name>
<proteinExistence type="inferred from homology"/>
<reference evidence="6" key="1">
    <citation type="submission" date="2017-03" db="EMBL/GenBank/DDBJ databases">
        <authorList>
            <person name="Sharma R."/>
            <person name="Thines M."/>
        </authorList>
    </citation>
    <scope>NUCLEOTIDE SEQUENCE [LARGE SCALE GENOMIC DNA]</scope>
</reference>
<evidence type="ECO:0000256" key="3">
    <source>
        <dbReference type="ARBA" id="ARBA00022676"/>
    </source>
</evidence>
<dbReference type="InterPro" id="IPR036068">
    <property type="entry name" value="Nicotinate_pribotase-like_C"/>
</dbReference>
<dbReference type="GO" id="GO:0009435">
    <property type="term" value="P:NAD+ biosynthetic process"/>
    <property type="evidence" value="ECO:0007669"/>
    <property type="project" value="UniProtKB-UniPathway"/>
</dbReference>
<dbReference type="EMBL" id="FWEW01001107">
    <property type="protein sequence ID" value="SLM36542.1"/>
    <property type="molecule type" value="Genomic_DNA"/>
</dbReference>
<accession>A0A1W5D0N1</accession>
<dbReference type="PANTHER" id="PTHR32179">
    <property type="entry name" value="NICOTINATE-NUCLEOTIDE PYROPHOSPHORYLASE [CARBOXYLATING]"/>
    <property type="match status" value="1"/>
</dbReference>
<dbReference type="PANTHER" id="PTHR32179:SF3">
    <property type="entry name" value="NICOTINATE-NUCLEOTIDE PYROPHOSPHORYLASE [CARBOXYLATING]"/>
    <property type="match status" value="1"/>
</dbReference>
<dbReference type="Proteomes" id="UP000192927">
    <property type="component" value="Unassembled WGS sequence"/>
</dbReference>
<evidence type="ECO:0000256" key="2">
    <source>
        <dbReference type="ARBA" id="ARBA00009400"/>
    </source>
</evidence>
<dbReference type="GO" id="GO:0005737">
    <property type="term" value="C:cytoplasm"/>
    <property type="evidence" value="ECO:0007669"/>
    <property type="project" value="TreeGrafter"/>
</dbReference>
<dbReference type="UniPathway" id="UPA00253"/>
<keyword evidence="3" id="KW-0808">Transferase</keyword>
<dbReference type="AlphaFoldDB" id="A0A1W5D0N1"/>
<protein>
    <submittedName>
        <fullName evidence="5">Nicotinate-nucleotide diphosphorylase</fullName>
    </submittedName>
</protein>